<name>A0A388JQF2_CHABU</name>
<gene>
    <name evidence="1" type="ORF">CBR_g337</name>
</gene>
<protein>
    <recommendedName>
        <fullName evidence="3">DDE Tnp4 domain-containing protein</fullName>
    </recommendedName>
</protein>
<reference evidence="1 2" key="1">
    <citation type="journal article" date="2018" name="Cell">
        <title>The Chara Genome: Secondary Complexity and Implications for Plant Terrestrialization.</title>
        <authorList>
            <person name="Nishiyama T."/>
            <person name="Sakayama H."/>
            <person name="Vries J.D."/>
            <person name="Buschmann H."/>
            <person name="Saint-Marcoux D."/>
            <person name="Ullrich K.K."/>
            <person name="Haas F.B."/>
            <person name="Vanderstraeten L."/>
            <person name="Becker D."/>
            <person name="Lang D."/>
            <person name="Vosolsobe S."/>
            <person name="Rombauts S."/>
            <person name="Wilhelmsson P.K.I."/>
            <person name="Janitza P."/>
            <person name="Kern R."/>
            <person name="Heyl A."/>
            <person name="Rumpler F."/>
            <person name="Villalobos L.I.A.C."/>
            <person name="Clay J.M."/>
            <person name="Skokan R."/>
            <person name="Toyoda A."/>
            <person name="Suzuki Y."/>
            <person name="Kagoshima H."/>
            <person name="Schijlen E."/>
            <person name="Tajeshwar N."/>
            <person name="Catarino B."/>
            <person name="Hetherington A.J."/>
            <person name="Saltykova A."/>
            <person name="Bonnot C."/>
            <person name="Breuninger H."/>
            <person name="Symeonidi A."/>
            <person name="Radhakrishnan G.V."/>
            <person name="Van Nieuwerburgh F."/>
            <person name="Deforce D."/>
            <person name="Chang C."/>
            <person name="Karol K.G."/>
            <person name="Hedrich R."/>
            <person name="Ulvskov P."/>
            <person name="Glockner G."/>
            <person name="Delwiche C.F."/>
            <person name="Petrasek J."/>
            <person name="Van de Peer Y."/>
            <person name="Friml J."/>
            <person name="Beilby M."/>
            <person name="Dolan L."/>
            <person name="Kohara Y."/>
            <person name="Sugano S."/>
            <person name="Fujiyama A."/>
            <person name="Delaux P.-M."/>
            <person name="Quint M."/>
            <person name="TheiBen G."/>
            <person name="Hagemann M."/>
            <person name="Harholt J."/>
            <person name="Dunand C."/>
            <person name="Zachgo S."/>
            <person name="Langdale J."/>
            <person name="Maumus F."/>
            <person name="Straeten D.V.D."/>
            <person name="Gould S.B."/>
            <person name="Rensing S.A."/>
        </authorList>
    </citation>
    <scope>NUCLEOTIDE SEQUENCE [LARGE SCALE GENOMIC DNA]</scope>
    <source>
        <strain evidence="1 2">S276</strain>
    </source>
</reference>
<keyword evidence="2" id="KW-1185">Reference proteome</keyword>
<dbReference type="EMBL" id="BFEA01000008">
    <property type="protein sequence ID" value="GBG60007.1"/>
    <property type="molecule type" value="Genomic_DNA"/>
</dbReference>
<proteinExistence type="predicted"/>
<sequence length="264" mass="30227">MNDDNLDVGGKLMMAERTVVAVTVTAILFRCQMERTAKRVKTQIRARRRKVTQCAVVEGPRFDTAAICDVVVHVCCALGCGDLPRATPRWWMKRRTSGAWEDLRQWDDVMEDNFRDKLTMSPGVFREIAEGLSSLLQRRHHRVIFYREPLQPYQIVAYTLYRQASGETYESSTRNFGINRASSLVAMRDVIVALLTVYCDKISWPAGVRKSVVLRAFASKGFPNCHGCIDCTHVTYLHRQAGKRPWRGLLRSEMTILDHHASHR</sequence>
<comment type="caution">
    <text evidence="1">The sequence shown here is derived from an EMBL/GenBank/DDBJ whole genome shotgun (WGS) entry which is preliminary data.</text>
</comment>
<evidence type="ECO:0000313" key="1">
    <source>
        <dbReference type="EMBL" id="GBG60007.1"/>
    </source>
</evidence>
<dbReference type="AlphaFoldDB" id="A0A388JQF2"/>
<dbReference type="Proteomes" id="UP000265515">
    <property type="component" value="Unassembled WGS sequence"/>
</dbReference>
<evidence type="ECO:0008006" key="3">
    <source>
        <dbReference type="Google" id="ProtNLM"/>
    </source>
</evidence>
<evidence type="ECO:0000313" key="2">
    <source>
        <dbReference type="Proteomes" id="UP000265515"/>
    </source>
</evidence>
<organism evidence="1 2">
    <name type="scientific">Chara braunii</name>
    <name type="common">Braun's stonewort</name>
    <dbReference type="NCBI Taxonomy" id="69332"/>
    <lineage>
        <taxon>Eukaryota</taxon>
        <taxon>Viridiplantae</taxon>
        <taxon>Streptophyta</taxon>
        <taxon>Charophyceae</taxon>
        <taxon>Charales</taxon>
        <taxon>Characeae</taxon>
        <taxon>Chara</taxon>
    </lineage>
</organism>
<accession>A0A388JQF2</accession>
<dbReference type="Gramene" id="GBG60007">
    <property type="protein sequence ID" value="GBG60007"/>
    <property type="gene ID" value="CBR_g337"/>
</dbReference>